<dbReference type="AlphaFoldDB" id="A0AAE0WTE4"/>
<reference evidence="1" key="1">
    <citation type="submission" date="2023-07" db="EMBL/GenBank/DDBJ databases">
        <title>Black Yeasts Isolated from many extreme environments.</title>
        <authorList>
            <person name="Coleine C."/>
            <person name="Stajich J.E."/>
            <person name="Selbmann L."/>
        </authorList>
    </citation>
    <scope>NUCLEOTIDE SEQUENCE</scope>
    <source>
        <strain evidence="1">CCFEE 5485</strain>
    </source>
</reference>
<organism evidence="1 2">
    <name type="scientific">Recurvomyces mirabilis</name>
    <dbReference type="NCBI Taxonomy" id="574656"/>
    <lineage>
        <taxon>Eukaryota</taxon>
        <taxon>Fungi</taxon>
        <taxon>Dikarya</taxon>
        <taxon>Ascomycota</taxon>
        <taxon>Pezizomycotina</taxon>
        <taxon>Dothideomycetes</taxon>
        <taxon>Dothideomycetidae</taxon>
        <taxon>Mycosphaerellales</taxon>
        <taxon>Teratosphaeriaceae</taxon>
        <taxon>Recurvomyces</taxon>
    </lineage>
</organism>
<dbReference type="EMBL" id="JAUTXT010000006">
    <property type="protein sequence ID" value="KAK3677552.1"/>
    <property type="molecule type" value="Genomic_DNA"/>
</dbReference>
<dbReference type="CDD" id="cd02219">
    <property type="entry name" value="cupin_YjlB-like"/>
    <property type="match status" value="1"/>
</dbReference>
<keyword evidence="2" id="KW-1185">Reference proteome</keyword>
<dbReference type="PANTHER" id="PTHR36448:SF3">
    <property type="entry name" value="CUPIN TYPE-2 DOMAIN-CONTAINING PROTEIN"/>
    <property type="match status" value="1"/>
</dbReference>
<evidence type="ECO:0008006" key="3">
    <source>
        <dbReference type="Google" id="ProtNLM"/>
    </source>
</evidence>
<name>A0AAE0WTE4_9PEZI</name>
<dbReference type="InterPro" id="IPR011051">
    <property type="entry name" value="RmlC_Cupin_sf"/>
</dbReference>
<proteinExistence type="predicted"/>
<evidence type="ECO:0000313" key="1">
    <source>
        <dbReference type="EMBL" id="KAK3677552.1"/>
    </source>
</evidence>
<comment type="caution">
    <text evidence="1">The sequence shown here is derived from an EMBL/GenBank/DDBJ whole genome shotgun (WGS) entry which is preliminary data.</text>
</comment>
<dbReference type="Proteomes" id="UP001274830">
    <property type="component" value="Unassembled WGS sequence"/>
</dbReference>
<gene>
    <name evidence="1" type="ORF">LTR78_002402</name>
</gene>
<protein>
    <recommendedName>
        <fullName evidence="3">Cupin type-1 domain-containing protein</fullName>
    </recommendedName>
</protein>
<dbReference type="SUPFAM" id="SSF51182">
    <property type="entry name" value="RmlC-like cupins"/>
    <property type="match status" value="1"/>
</dbReference>
<dbReference type="PANTHER" id="PTHR36448">
    <property type="entry name" value="BLR7373 PROTEIN"/>
    <property type="match status" value="1"/>
</dbReference>
<dbReference type="InterPro" id="IPR014710">
    <property type="entry name" value="RmlC-like_jellyroll"/>
</dbReference>
<accession>A0AAE0WTE4</accession>
<dbReference type="InterPro" id="IPR047121">
    <property type="entry name" value="YjiB-like"/>
</dbReference>
<sequence>MDDYALQSELEAMAGNAGMSMTNDEGQTAEGIGKTMARWQKLFKLEPDDAVERIMEHRQDLTRMRMSDDHWETVRNEAESHGHDRESYEYELELQKKRALLPDLMSVAGGPADDRMTYLVELSGPLATRSDVQRAAGLEHEPALVKGRNVEDERRVYLCCIDGKAKMAILTWATGYRRRPFPRYASLSQLLLNPSGNLEVKEDPVAIPCIRRGRVSIRDQTFRSDTVMPQVQTYKLNPTKLIPNSPYPLLHYPGLLADIADCNAGEVYELFTGNGWEPQWIYRYGPTQVSHYHSHAHECMAVLTGHATIRFGVADTSDDLEASTNGAAHEDGGVEIEAKAGDVFLLPAGVSHKTYRTNPPAEFKLMTPGDGHHIAADDPKKALSEIELSGFTMLGAYPKGSAWDSCSGGEHADQMQSVWDVEKPQLDPVLGDAREGIRGLWN</sequence>
<dbReference type="Gene3D" id="2.60.120.10">
    <property type="entry name" value="Jelly Rolls"/>
    <property type="match status" value="1"/>
</dbReference>
<evidence type="ECO:0000313" key="2">
    <source>
        <dbReference type="Proteomes" id="UP001274830"/>
    </source>
</evidence>